<proteinExistence type="predicted"/>
<dbReference type="Proteomes" id="UP001057402">
    <property type="component" value="Chromosome 5"/>
</dbReference>
<organism evidence="1 2">
    <name type="scientific">Melastoma candidum</name>
    <dbReference type="NCBI Taxonomy" id="119954"/>
    <lineage>
        <taxon>Eukaryota</taxon>
        <taxon>Viridiplantae</taxon>
        <taxon>Streptophyta</taxon>
        <taxon>Embryophyta</taxon>
        <taxon>Tracheophyta</taxon>
        <taxon>Spermatophyta</taxon>
        <taxon>Magnoliopsida</taxon>
        <taxon>eudicotyledons</taxon>
        <taxon>Gunneridae</taxon>
        <taxon>Pentapetalae</taxon>
        <taxon>rosids</taxon>
        <taxon>malvids</taxon>
        <taxon>Myrtales</taxon>
        <taxon>Melastomataceae</taxon>
        <taxon>Melastomatoideae</taxon>
        <taxon>Melastomateae</taxon>
        <taxon>Melastoma</taxon>
    </lineage>
</organism>
<evidence type="ECO:0000313" key="1">
    <source>
        <dbReference type="EMBL" id="KAI4370657.1"/>
    </source>
</evidence>
<comment type="caution">
    <text evidence="1">The sequence shown here is derived from an EMBL/GenBank/DDBJ whole genome shotgun (WGS) entry which is preliminary data.</text>
</comment>
<name>A0ACB9R3T8_9MYRT</name>
<protein>
    <submittedName>
        <fullName evidence="1">Uncharacterized protein</fullName>
    </submittedName>
</protein>
<keyword evidence="2" id="KW-1185">Reference proteome</keyword>
<gene>
    <name evidence="1" type="ORF">MLD38_018982</name>
</gene>
<dbReference type="EMBL" id="CM042884">
    <property type="protein sequence ID" value="KAI4370657.1"/>
    <property type="molecule type" value="Genomic_DNA"/>
</dbReference>
<accession>A0ACB9R3T8</accession>
<evidence type="ECO:0000313" key="2">
    <source>
        <dbReference type="Proteomes" id="UP001057402"/>
    </source>
</evidence>
<sequence>MASSSSLASNPFLGSSKSSAISSLSLPRELRLPNLRFLIRNPVNKSLQICAAGNTFGTYFRVTTFGESHGGGVGCIVDGCPPRLPLSEADIQVDLDRRRPGQSRITTPRKETDTCRIFSGVSEGVTTGTPIMISVPNTDQRGHDYSEMSIAYRPSHADATYDMKYGVRSVQGGGRSSARETIGRVASGAIAKKILKEYSGTEVLAYVSQAHDVIIPEHLVDYESLTVEQIESNIVRCPDPVFAEKMIAAIDAVRVKGDSVGGVVTCIVRNAPRGLGSPVFDKLEALLAQAALSLPATKGFEFGSGFAGTLLTGSQHNDEFYTDEHGRIRTRTNRSGGIQGGISNGEIINMRIAFKPTSTISKKQNTVTRDKVETELIARGRHDPCVVPRAVPMVEAMVALVLVDQLMAQFAQCNLFPINPSLQEPLLLTESLEDDSTPVKTPTPSF</sequence>
<reference evidence="2" key="1">
    <citation type="journal article" date="2023" name="Front. Plant Sci.">
        <title>Chromosomal-level genome assembly of Melastoma candidum provides insights into trichome evolution.</title>
        <authorList>
            <person name="Zhong Y."/>
            <person name="Wu W."/>
            <person name="Sun C."/>
            <person name="Zou P."/>
            <person name="Liu Y."/>
            <person name="Dai S."/>
            <person name="Zhou R."/>
        </authorList>
    </citation>
    <scope>NUCLEOTIDE SEQUENCE [LARGE SCALE GENOMIC DNA]</scope>
</reference>